<dbReference type="PANTHER" id="PTHR37841:SF1">
    <property type="entry name" value="DUF3298 DOMAIN-CONTAINING PROTEIN"/>
    <property type="match status" value="1"/>
</dbReference>
<dbReference type="InterPro" id="IPR032774">
    <property type="entry name" value="WG_beta_rep"/>
</dbReference>
<keyword evidence="2" id="KW-1185">Reference proteome</keyword>
<dbReference type="AlphaFoldDB" id="A0AAX1N103"/>
<name>A0AAX1N103_9BACT</name>
<evidence type="ECO:0000313" key="1">
    <source>
        <dbReference type="EMBL" id="QWG01189.1"/>
    </source>
</evidence>
<evidence type="ECO:0000313" key="2">
    <source>
        <dbReference type="Proteomes" id="UP000678679"/>
    </source>
</evidence>
<dbReference type="SUPFAM" id="SSF69360">
    <property type="entry name" value="Cell wall binding repeat"/>
    <property type="match status" value="1"/>
</dbReference>
<reference evidence="1 2" key="1">
    <citation type="submission" date="2021-05" db="EMBL/GenBank/DDBJ databases">
        <title>Comparative genomic studies on the polysaccharide-degrading batcterial strains of the Flammeovirga genus.</title>
        <authorList>
            <person name="Zewei F."/>
            <person name="Zheng Z."/>
            <person name="Yu L."/>
            <person name="Ruyue G."/>
            <person name="Yanhong M."/>
            <person name="Yuanyuan C."/>
            <person name="Jingyan G."/>
            <person name="Wenjun H."/>
        </authorList>
    </citation>
    <scope>NUCLEOTIDE SEQUENCE [LARGE SCALE GENOMIC DNA]</scope>
    <source>
        <strain evidence="1 2">NBRC:100898</strain>
    </source>
</reference>
<dbReference type="Proteomes" id="UP000678679">
    <property type="component" value="Chromosome 1"/>
</dbReference>
<dbReference type="RefSeq" id="WP_169662727.1">
    <property type="nucleotide sequence ID" value="NZ_CP076132.1"/>
</dbReference>
<accession>A0AAX1N103</accession>
<sequence>MSYRISFFLLFLPLISIGQQHLPFVKDGKWGIIDQNNNIVVEANYQCATPLHNFTYFRVGKNNLLGLLSENGKEIFPIVYQRIEYLEDDLFVTWNEKGAFLVNKNHQTLSVKPYQSISPLFPFLRIHHHNKEGILSADGKEIFPPKYQNIEKQQHIFITHDNHQFGFLNSKGEEQVAPKYKSLDFLDENHLVGSIKGGPLKAVYVLDKDGSIQEEKSFNKKSDLLNYQKQLYLKSEAQKVKAANLSVPVWVDILGDKYLVAPTGKVILNAASFFYVLEDQKSELTIARREESEGKNAFYLIDQKKGRPLYKNTFKNIVLDDYNYSDWARITIDTLWDGLVNIEGTVKRQINDNGNDYGIKNMGNFYNQRAWFQTKSGKYGVINEHAEVIIPPIYSVISDFKDGQAIVRKNQSYGIIDTEGKIVIPIEYNGFSKLYDNWYTIKKGNGSLGKWGIIDKNGRFILQCKYEKIYLDDKGANIKQNGKWGRFLKTGKWAFQPKIPVDEMHPYHNSIARLQRKPKYDPIDRKTLIGYQYEGYADENGNIILPPVYQEILGFDKIWEKKEGIAMLRKDQKIGYVNYHGEVVLPTEYIKAENFVNAWSIHKGGGIVVKPGNVYNAVDYNGNELLTEEYDYLSDDFIKIWEDSSGVTIAGFGRKKGLIDFEGNRKSPFVYQKIFPLDSTHFIAQKDNLWGIISSEGDTLSEFTHQNSAPLSGTNKVKYIDRQNQVYKIKADGSWESSTLPPSEKTDDINELAEFTYHIIGEDYAIVSKKGKSKLRGIVDTNGKALSKFEFKKIGPFKEGLAFAQKDGKTAKDRKYGYINKKGKWVINAQYNKAKSFSSGFAAVNIKNKWGFIDLNGKLVLPTKYSQAEDFKGDITEVNHHTLINKEGKEIGQLIDEEHLQKTKNGKGIVKGIGYKKHIFFNGLALYSKKFDDVTVFNKAGIAFVKTGEKWELTRKINKTTVKKMFTKRDMELYISEYGNKRRVVSMTGDVSQDMGFEKKIEGTWRMIGIDGAPLNNINFSKVIYLEEDDSFIIQTNMLEKIVSFDGELLTEEAVMGSMVPSFGGVILFDKGNSNYLK</sequence>
<dbReference type="Pfam" id="PF14903">
    <property type="entry name" value="WG_beta_rep"/>
    <property type="match status" value="8"/>
</dbReference>
<organism evidence="1 2">
    <name type="scientific">Flammeovirga yaeyamensis</name>
    <dbReference type="NCBI Taxonomy" id="367791"/>
    <lineage>
        <taxon>Bacteria</taxon>
        <taxon>Pseudomonadati</taxon>
        <taxon>Bacteroidota</taxon>
        <taxon>Cytophagia</taxon>
        <taxon>Cytophagales</taxon>
        <taxon>Flammeovirgaceae</taxon>
        <taxon>Flammeovirga</taxon>
    </lineage>
</organism>
<dbReference type="PANTHER" id="PTHR37841">
    <property type="entry name" value="GLR2918 PROTEIN"/>
    <property type="match status" value="1"/>
</dbReference>
<protein>
    <submittedName>
        <fullName evidence="1">WG repeat-containing protein</fullName>
    </submittedName>
</protein>
<dbReference type="EMBL" id="CP076132">
    <property type="protein sequence ID" value="QWG01189.1"/>
    <property type="molecule type" value="Genomic_DNA"/>
</dbReference>
<dbReference type="KEGG" id="fya:KMW28_16205"/>
<gene>
    <name evidence="1" type="ORF">KMW28_16205</name>
</gene>
<proteinExistence type="predicted"/>